<gene>
    <name evidence="2" type="ORF">GCM10012278_19370</name>
</gene>
<dbReference type="AlphaFoldDB" id="A0A918E4P5"/>
<organism evidence="2 3">
    <name type="scientific">Nonomuraea glycinis</name>
    <dbReference type="NCBI Taxonomy" id="2047744"/>
    <lineage>
        <taxon>Bacteria</taxon>
        <taxon>Bacillati</taxon>
        <taxon>Actinomycetota</taxon>
        <taxon>Actinomycetes</taxon>
        <taxon>Streptosporangiales</taxon>
        <taxon>Streptosporangiaceae</taxon>
        <taxon>Nonomuraea</taxon>
    </lineage>
</organism>
<keyword evidence="1" id="KW-1133">Transmembrane helix</keyword>
<protein>
    <submittedName>
        <fullName evidence="2">Uncharacterized protein</fullName>
    </submittedName>
</protein>
<keyword evidence="1" id="KW-0472">Membrane</keyword>
<reference evidence="2" key="1">
    <citation type="journal article" date="2014" name="Int. J. Syst. Evol. Microbiol.">
        <title>Complete genome sequence of Corynebacterium casei LMG S-19264T (=DSM 44701T), isolated from a smear-ripened cheese.</title>
        <authorList>
            <consortium name="US DOE Joint Genome Institute (JGI-PGF)"/>
            <person name="Walter F."/>
            <person name="Albersmeier A."/>
            <person name="Kalinowski J."/>
            <person name="Ruckert C."/>
        </authorList>
    </citation>
    <scope>NUCLEOTIDE SEQUENCE</scope>
    <source>
        <strain evidence="2">CGMCC 4.7430</strain>
    </source>
</reference>
<dbReference type="EMBL" id="BMNK01000002">
    <property type="protein sequence ID" value="GGP04297.1"/>
    <property type="molecule type" value="Genomic_DNA"/>
</dbReference>
<evidence type="ECO:0000313" key="3">
    <source>
        <dbReference type="Proteomes" id="UP000660745"/>
    </source>
</evidence>
<proteinExistence type="predicted"/>
<evidence type="ECO:0000256" key="1">
    <source>
        <dbReference type="SAM" id="Phobius"/>
    </source>
</evidence>
<keyword evidence="3" id="KW-1185">Reference proteome</keyword>
<evidence type="ECO:0000313" key="2">
    <source>
        <dbReference type="EMBL" id="GGP04297.1"/>
    </source>
</evidence>
<dbReference type="Proteomes" id="UP000660745">
    <property type="component" value="Unassembled WGS sequence"/>
</dbReference>
<reference evidence="2" key="2">
    <citation type="submission" date="2020-09" db="EMBL/GenBank/DDBJ databases">
        <authorList>
            <person name="Sun Q."/>
            <person name="Zhou Y."/>
        </authorList>
    </citation>
    <scope>NUCLEOTIDE SEQUENCE</scope>
    <source>
        <strain evidence="2">CGMCC 4.7430</strain>
    </source>
</reference>
<dbReference type="RefSeq" id="WP_189138105.1">
    <property type="nucleotide sequence ID" value="NZ_BMNK01000002.1"/>
</dbReference>
<accession>A0A918E4P5</accession>
<feature type="transmembrane region" description="Helical" evidence="1">
    <location>
        <begin position="163"/>
        <end position="182"/>
    </location>
</feature>
<keyword evidence="1" id="KW-0812">Transmembrane</keyword>
<comment type="caution">
    <text evidence="2">The sequence shown here is derived from an EMBL/GenBank/DDBJ whole genome shotgun (WGS) entry which is preliminary data.</text>
</comment>
<sequence length="183" mass="20003">MRARNRKVLDIVLTETKVRARVADPRVMESITRALPRHRYLIEAIDSSCSAEESVDYYQQVLVMGHRAQLTSADIKEIFREIGHPPPPFQLAIVAESGRGTDAALLRALANGMLRDLNLTGRPIADRVRAGLDRVTAATGDDGSGRRTYQLGSQTLVPTLGKVLIGGVIVVVLVALLAVRVWL</sequence>
<name>A0A918E4P5_9ACTN</name>